<name>A0A1G1Z4V4_9BACT</name>
<protein>
    <submittedName>
        <fullName evidence="1">Uncharacterized protein</fullName>
    </submittedName>
</protein>
<sequence length="320" mass="36016">MTVEQQIASVADILRVDEETARVFLDKAEMGGDLDGLEFSNWLEERFKPNVYFLDQNEYAKMLVDALKILPNVAGTDYGSSRQRDLAQLWADTTRGYLGEQAMVKFLDDKFGIEAKLAHERGKLEDFLPLDISEVRERGSEWRKPGLRLGVKAVKFNGIWMDIPGDQFDHTDIHALVKVGVGRESLIAYLKSISVFKDKVLKQGEAAGSLTSSESKKLYEELPDFKSIPVYISGFVPKNSHYKPLAYSGHKGRIHYTVTSWNGPIRPGDLDEIKKREGLPQGGRVKFLGIGDFSHDAGYLFSTGKLLWSTDDWKKHLSGL</sequence>
<comment type="caution">
    <text evidence="1">The sequence shown here is derived from an EMBL/GenBank/DDBJ whole genome shotgun (WGS) entry which is preliminary data.</text>
</comment>
<dbReference type="EMBL" id="MHIZ01000031">
    <property type="protein sequence ID" value="OGY59652.1"/>
    <property type="molecule type" value="Genomic_DNA"/>
</dbReference>
<dbReference type="Proteomes" id="UP000178808">
    <property type="component" value="Unassembled WGS sequence"/>
</dbReference>
<accession>A0A1G1Z4V4</accession>
<proteinExistence type="predicted"/>
<gene>
    <name evidence="1" type="ORF">A3I31_00570</name>
</gene>
<evidence type="ECO:0000313" key="2">
    <source>
        <dbReference type="Proteomes" id="UP000178808"/>
    </source>
</evidence>
<reference evidence="1 2" key="1">
    <citation type="journal article" date="2016" name="Nat. Commun.">
        <title>Thousands of microbial genomes shed light on interconnected biogeochemical processes in an aquifer system.</title>
        <authorList>
            <person name="Anantharaman K."/>
            <person name="Brown C.T."/>
            <person name="Hug L.A."/>
            <person name="Sharon I."/>
            <person name="Castelle C.J."/>
            <person name="Probst A.J."/>
            <person name="Thomas B.C."/>
            <person name="Singh A."/>
            <person name="Wilkins M.J."/>
            <person name="Karaoz U."/>
            <person name="Brodie E.L."/>
            <person name="Williams K.H."/>
            <person name="Hubbard S.S."/>
            <person name="Banfield J.F."/>
        </authorList>
    </citation>
    <scope>NUCLEOTIDE SEQUENCE [LARGE SCALE GENOMIC DNA]</scope>
</reference>
<evidence type="ECO:0000313" key="1">
    <source>
        <dbReference type="EMBL" id="OGY59652.1"/>
    </source>
</evidence>
<dbReference type="AlphaFoldDB" id="A0A1G1Z4V4"/>
<organism evidence="1 2">
    <name type="scientific">Candidatus Colwellbacteria bacterium RIFCSPLOWO2_02_FULL_44_20b</name>
    <dbReference type="NCBI Taxonomy" id="1797691"/>
    <lineage>
        <taxon>Bacteria</taxon>
        <taxon>Candidatus Colwelliibacteriota</taxon>
    </lineage>
</organism>